<feature type="domain" description="Heterokaryon incompatibility" evidence="1">
    <location>
        <begin position="292"/>
        <end position="368"/>
    </location>
</feature>
<comment type="caution">
    <text evidence="2">The sequence shown here is derived from an EMBL/GenBank/DDBJ whole genome shotgun (WGS) entry which is preliminary data.</text>
</comment>
<evidence type="ECO:0000259" key="1">
    <source>
        <dbReference type="Pfam" id="PF06985"/>
    </source>
</evidence>
<gene>
    <name evidence="2" type="ORF">FB567DRAFT_570299</name>
</gene>
<keyword evidence="3" id="KW-1185">Reference proteome</keyword>
<sequence length="864" mass="99825">MDSNNENLDRTASLIVKLRYTPLCTKCVVMVSRWCLRPTFSSDTGSSIERVALRRVLLNASAGDAGTDDDSYSLWAWNVTALHSGASRCRCCKILWDVLNTCPWMHFYAGDIIVVRPCLVGSQHITPYQRVWIEWHYKYRSHDSTTDYKRFYRPMLQVYRRPPAYPSVDMLDDFLGRIDRKPDVPSPRAFILPAVNAESANAETFHDSDTFFGRQIGCEANIPLIKSWLHQCQSMHRGRNLLRDARCSSDDFEERSTPVDGCQPTPPTKIANFRLIDVAKRCVIEVDEPVEFAALSYVWGNAHRLVLNKNTANFLSTPGSLSSGKKDLKIKHIWIDALCIMQDDANQLRQHMDLMEVVYGSAILTICVQEILTRFKWGGTTYLSARRTFGDALLDSFWEKRAWCLQEKIFSKILLVFTEDQVFYHCAAATWFEDTIMEQKENISGSVHIREQRRRSLKTQPLGPNYTAYEAHRDFFGRNFWSLVEVYSQRELSYPSDTIRAFSGILNSVKTQVGGSIWGVPSFEFARGLTWAPTQHQMNLRKKEFPSWSWAGWQWNADTKLQFLNCKRTDADLSVSAGRYRIAAKKQARPSVWDLDWHHHGSDDNDANCQLQRVESMKSSPSWKFALEKSKHSAWSRRSIEVRLPFLQWSIHRWLDEYRTGPSSWRLPGHPRHGRRLAVDIKLAVKERVSTRQAFTFSRKARTSRVQANPLKSTIPPLKNTSVTDPPLQHIIRFHTSAVKVYIPQNPITYIGSEPEARPSYYRQLDYDLCIPESDTIIASVKLDPTWTGLGAQHKLIYISRWCPDFSDFWENNSYRDRPEVLNLLLVEDVPGWGEVKRRVQLVEHIDLLTWREAKPKWELVSLA</sequence>
<accession>A0A8K0R3Q2</accession>
<dbReference type="PANTHER" id="PTHR33112:SF12">
    <property type="entry name" value="HETEROKARYON INCOMPATIBILITY DOMAIN-CONTAINING PROTEIN"/>
    <property type="match status" value="1"/>
</dbReference>
<dbReference type="Proteomes" id="UP000813461">
    <property type="component" value="Unassembled WGS sequence"/>
</dbReference>
<proteinExistence type="predicted"/>
<protein>
    <recommendedName>
        <fullName evidence="1">Heterokaryon incompatibility domain-containing protein</fullName>
    </recommendedName>
</protein>
<name>A0A8K0R3Q2_9PLEO</name>
<dbReference type="InterPro" id="IPR010730">
    <property type="entry name" value="HET"/>
</dbReference>
<dbReference type="Pfam" id="PF06985">
    <property type="entry name" value="HET"/>
    <property type="match status" value="1"/>
</dbReference>
<dbReference type="PANTHER" id="PTHR33112">
    <property type="entry name" value="DOMAIN PROTEIN, PUTATIVE-RELATED"/>
    <property type="match status" value="1"/>
</dbReference>
<dbReference type="EMBL" id="JAGMVJ010000011">
    <property type="protein sequence ID" value="KAH7086445.1"/>
    <property type="molecule type" value="Genomic_DNA"/>
</dbReference>
<reference evidence="2" key="1">
    <citation type="journal article" date="2021" name="Nat. Commun.">
        <title>Genetic determinants of endophytism in the Arabidopsis root mycobiome.</title>
        <authorList>
            <person name="Mesny F."/>
            <person name="Miyauchi S."/>
            <person name="Thiergart T."/>
            <person name="Pickel B."/>
            <person name="Atanasova L."/>
            <person name="Karlsson M."/>
            <person name="Huettel B."/>
            <person name="Barry K.W."/>
            <person name="Haridas S."/>
            <person name="Chen C."/>
            <person name="Bauer D."/>
            <person name="Andreopoulos W."/>
            <person name="Pangilinan J."/>
            <person name="LaButti K."/>
            <person name="Riley R."/>
            <person name="Lipzen A."/>
            <person name="Clum A."/>
            <person name="Drula E."/>
            <person name="Henrissat B."/>
            <person name="Kohler A."/>
            <person name="Grigoriev I.V."/>
            <person name="Martin F.M."/>
            <person name="Hacquard S."/>
        </authorList>
    </citation>
    <scope>NUCLEOTIDE SEQUENCE</scope>
    <source>
        <strain evidence="2">MPI-SDFR-AT-0120</strain>
    </source>
</reference>
<evidence type="ECO:0000313" key="3">
    <source>
        <dbReference type="Proteomes" id="UP000813461"/>
    </source>
</evidence>
<organism evidence="2 3">
    <name type="scientific">Paraphoma chrysanthemicola</name>
    <dbReference type="NCBI Taxonomy" id="798071"/>
    <lineage>
        <taxon>Eukaryota</taxon>
        <taxon>Fungi</taxon>
        <taxon>Dikarya</taxon>
        <taxon>Ascomycota</taxon>
        <taxon>Pezizomycotina</taxon>
        <taxon>Dothideomycetes</taxon>
        <taxon>Pleosporomycetidae</taxon>
        <taxon>Pleosporales</taxon>
        <taxon>Pleosporineae</taxon>
        <taxon>Phaeosphaeriaceae</taxon>
        <taxon>Paraphoma</taxon>
    </lineage>
</organism>
<dbReference type="AlphaFoldDB" id="A0A8K0R3Q2"/>
<dbReference type="OrthoDB" id="5135333at2759"/>
<evidence type="ECO:0000313" key="2">
    <source>
        <dbReference type="EMBL" id="KAH7086445.1"/>
    </source>
</evidence>